<sequence>MDLKEEVLELEKEVKEIQKESFATQILQDYKKQNKRQFIVILVILGMWFATIGYLVYVLNDIGTETTEVTQENSDGNNNFIGNDGDITNGEAKN</sequence>
<keyword evidence="2" id="KW-1133">Transmembrane helix</keyword>
<proteinExistence type="predicted"/>
<protein>
    <submittedName>
        <fullName evidence="3">Uncharacterized protein</fullName>
    </submittedName>
</protein>
<evidence type="ECO:0000256" key="2">
    <source>
        <dbReference type="SAM" id="Phobius"/>
    </source>
</evidence>
<organism evidence="3">
    <name type="scientific">Siphoviridae sp. ctt8434</name>
    <dbReference type="NCBI Taxonomy" id="2825703"/>
    <lineage>
        <taxon>Viruses</taxon>
        <taxon>Duplodnaviria</taxon>
        <taxon>Heunggongvirae</taxon>
        <taxon>Uroviricota</taxon>
        <taxon>Caudoviricetes</taxon>
    </lineage>
</organism>
<keyword evidence="2" id="KW-0812">Transmembrane</keyword>
<feature type="region of interest" description="Disordered" evidence="1">
    <location>
        <begin position="69"/>
        <end position="94"/>
    </location>
</feature>
<evidence type="ECO:0000256" key="1">
    <source>
        <dbReference type="SAM" id="MobiDB-lite"/>
    </source>
</evidence>
<accession>A0A8S5U1K3</accession>
<dbReference type="EMBL" id="BK015983">
    <property type="protein sequence ID" value="DAF88306.1"/>
    <property type="molecule type" value="Genomic_DNA"/>
</dbReference>
<evidence type="ECO:0000313" key="3">
    <source>
        <dbReference type="EMBL" id="DAF88306.1"/>
    </source>
</evidence>
<feature type="compositionally biased region" description="Low complexity" evidence="1">
    <location>
        <begin position="73"/>
        <end position="94"/>
    </location>
</feature>
<name>A0A8S5U1K3_9CAUD</name>
<reference evidence="3" key="1">
    <citation type="journal article" date="2021" name="Proc. Natl. Acad. Sci. U.S.A.">
        <title>A Catalog of Tens of Thousands of Viruses from Human Metagenomes Reveals Hidden Associations with Chronic Diseases.</title>
        <authorList>
            <person name="Tisza M.J."/>
            <person name="Buck C.B."/>
        </authorList>
    </citation>
    <scope>NUCLEOTIDE SEQUENCE</scope>
    <source>
        <strain evidence="3">Ctt8434</strain>
    </source>
</reference>
<feature type="transmembrane region" description="Helical" evidence="2">
    <location>
        <begin position="38"/>
        <end position="59"/>
    </location>
</feature>
<keyword evidence="2" id="KW-0472">Membrane</keyword>